<keyword evidence="2" id="KW-0201">Cytochrome c-type biogenesis</keyword>
<dbReference type="InterPro" id="IPR017937">
    <property type="entry name" value="Thioredoxin_CS"/>
</dbReference>
<keyword evidence="3" id="KW-0812">Transmembrane</keyword>
<dbReference type="PANTHER" id="PTHR42852:SF6">
    <property type="entry name" value="THIOL:DISULFIDE INTERCHANGE PROTEIN DSBE"/>
    <property type="match status" value="1"/>
</dbReference>
<feature type="region of interest" description="Disordered" evidence="6">
    <location>
        <begin position="31"/>
        <end position="54"/>
    </location>
</feature>
<evidence type="ECO:0000313" key="8">
    <source>
        <dbReference type="Proteomes" id="UP000204221"/>
    </source>
</evidence>
<dbReference type="SUPFAM" id="SSF52833">
    <property type="entry name" value="Thioredoxin-like"/>
    <property type="match status" value="1"/>
</dbReference>
<dbReference type="PANTHER" id="PTHR42852">
    <property type="entry name" value="THIOL:DISULFIDE INTERCHANGE PROTEIN DSBE"/>
    <property type="match status" value="1"/>
</dbReference>
<dbReference type="InterPro" id="IPR000866">
    <property type="entry name" value="AhpC/TSA"/>
</dbReference>
<dbReference type="InterPro" id="IPR036249">
    <property type="entry name" value="Thioredoxin-like_sf"/>
</dbReference>
<keyword evidence="4" id="KW-1015">Disulfide bond</keyword>
<dbReference type="AlphaFoldDB" id="A0A221VWM0"/>
<evidence type="ECO:0000256" key="6">
    <source>
        <dbReference type="SAM" id="MobiDB-lite"/>
    </source>
</evidence>
<dbReference type="PROSITE" id="PS00194">
    <property type="entry name" value="THIOREDOXIN_1"/>
    <property type="match status" value="1"/>
</dbReference>
<comment type="subcellular location">
    <subcellularLocation>
        <location evidence="1">Cell envelope</location>
    </subcellularLocation>
</comment>
<keyword evidence="8" id="KW-1185">Reference proteome</keyword>
<keyword evidence="3" id="KW-0735">Signal-anchor</keyword>
<dbReference type="GO" id="GO:0016491">
    <property type="term" value="F:oxidoreductase activity"/>
    <property type="evidence" value="ECO:0007669"/>
    <property type="project" value="InterPro"/>
</dbReference>
<protein>
    <submittedName>
        <fullName evidence="7">Thiol-disulfide oxidoreductase ResA</fullName>
    </submittedName>
</protein>
<proteinExistence type="predicted"/>
<reference evidence="7 8" key="1">
    <citation type="submission" date="2017-07" db="EMBL/GenBank/DDBJ databases">
        <title>Complete genome sequence of Actinoalloteichus hoggarensis DSM 45943, type strain of Actinoalloteichus hoggarensis.</title>
        <authorList>
            <person name="Ruckert C."/>
            <person name="Nouioui I."/>
            <person name="Willmese J."/>
            <person name="van Wezel G."/>
            <person name="Klenk H.-P."/>
            <person name="Kalinowski J."/>
            <person name="Zotchev S.B."/>
        </authorList>
    </citation>
    <scope>NUCLEOTIDE SEQUENCE [LARGE SCALE GENOMIC DNA]</scope>
    <source>
        <strain evidence="7 8">DSM 45943</strain>
    </source>
</reference>
<dbReference type="InterPro" id="IPR050553">
    <property type="entry name" value="Thioredoxin_ResA/DsbE_sf"/>
</dbReference>
<dbReference type="Pfam" id="PF00578">
    <property type="entry name" value="AhpC-TSA"/>
    <property type="match status" value="1"/>
</dbReference>
<evidence type="ECO:0000256" key="5">
    <source>
        <dbReference type="ARBA" id="ARBA00023284"/>
    </source>
</evidence>
<evidence type="ECO:0000256" key="4">
    <source>
        <dbReference type="ARBA" id="ARBA00023157"/>
    </source>
</evidence>
<keyword evidence="5" id="KW-0676">Redox-active center</keyword>
<evidence type="ECO:0000256" key="3">
    <source>
        <dbReference type="ARBA" id="ARBA00022968"/>
    </source>
</evidence>
<organism evidence="7 8">
    <name type="scientific">Actinoalloteichus hoggarensis</name>
    <dbReference type="NCBI Taxonomy" id="1470176"/>
    <lineage>
        <taxon>Bacteria</taxon>
        <taxon>Bacillati</taxon>
        <taxon>Actinomycetota</taxon>
        <taxon>Actinomycetes</taxon>
        <taxon>Pseudonocardiales</taxon>
        <taxon>Pseudonocardiaceae</taxon>
        <taxon>Actinoalloteichus</taxon>
    </lineage>
</organism>
<dbReference type="GO" id="GO:0016209">
    <property type="term" value="F:antioxidant activity"/>
    <property type="evidence" value="ECO:0007669"/>
    <property type="project" value="InterPro"/>
</dbReference>
<sequence length="198" mass="20950">MSANIRWSILVLVLAVAGVVALWPRDEGYGPAVRPDRTATDDAGAVEAGESGPPGSVRVADLSGIEVTDLRDGEVGDLGDLLADGPVLVNVWATWCAPCRDELPVLAEYTAEPDAIPVLAVQRSSDLDAGRDLLTELGAELPSVHDANDLAIRALRATVMPANYVVDEAGDIHPVHPPAPFEDTEQARQAVARYLEQS</sequence>
<dbReference type="GO" id="GO:0017004">
    <property type="term" value="P:cytochrome complex assembly"/>
    <property type="evidence" value="ECO:0007669"/>
    <property type="project" value="UniProtKB-KW"/>
</dbReference>
<name>A0A221VWM0_9PSEU</name>
<dbReference type="Gene3D" id="3.40.30.10">
    <property type="entry name" value="Glutaredoxin"/>
    <property type="match status" value="1"/>
</dbReference>
<dbReference type="RefSeq" id="WP_093939719.1">
    <property type="nucleotide sequence ID" value="NZ_CP022521.1"/>
</dbReference>
<dbReference type="KEGG" id="ahg:AHOG_01245"/>
<accession>A0A221VWM0</accession>
<dbReference type="CDD" id="cd02966">
    <property type="entry name" value="TlpA_like_family"/>
    <property type="match status" value="1"/>
</dbReference>
<dbReference type="InterPro" id="IPR013766">
    <property type="entry name" value="Thioredoxin_domain"/>
</dbReference>
<gene>
    <name evidence="7" type="primary">resA1</name>
    <name evidence="7" type="ORF">AHOG_01245</name>
</gene>
<dbReference type="EMBL" id="CP022521">
    <property type="protein sequence ID" value="ASO17915.1"/>
    <property type="molecule type" value="Genomic_DNA"/>
</dbReference>
<dbReference type="Proteomes" id="UP000204221">
    <property type="component" value="Chromosome"/>
</dbReference>
<evidence type="ECO:0000313" key="7">
    <source>
        <dbReference type="EMBL" id="ASO17915.1"/>
    </source>
</evidence>
<feature type="compositionally biased region" description="Basic and acidic residues" evidence="6">
    <location>
        <begin position="31"/>
        <end position="40"/>
    </location>
</feature>
<dbReference type="GO" id="GO:0030313">
    <property type="term" value="C:cell envelope"/>
    <property type="evidence" value="ECO:0007669"/>
    <property type="project" value="UniProtKB-SubCell"/>
</dbReference>
<evidence type="ECO:0000256" key="2">
    <source>
        <dbReference type="ARBA" id="ARBA00022748"/>
    </source>
</evidence>
<evidence type="ECO:0000256" key="1">
    <source>
        <dbReference type="ARBA" id="ARBA00004196"/>
    </source>
</evidence>
<dbReference type="PROSITE" id="PS51352">
    <property type="entry name" value="THIOREDOXIN_2"/>
    <property type="match status" value="1"/>
</dbReference>
<dbReference type="OrthoDB" id="9796554at2"/>